<accession>A0A6J5SSR9</accession>
<protein>
    <submittedName>
        <fullName evidence="2">Uncharacterized protein</fullName>
    </submittedName>
</protein>
<proteinExistence type="predicted"/>
<gene>
    <name evidence="2" type="ORF">UFOVP1607_15</name>
    <name evidence="1" type="ORF">UFOVP352_47</name>
</gene>
<organism evidence="2">
    <name type="scientific">uncultured Caudovirales phage</name>
    <dbReference type="NCBI Taxonomy" id="2100421"/>
    <lineage>
        <taxon>Viruses</taxon>
        <taxon>Duplodnaviria</taxon>
        <taxon>Heunggongvirae</taxon>
        <taxon>Uroviricota</taxon>
        <taxon>Caudoviricetes</taxon>
        <taxon>Peduoviridae</taxon>
        <taxon>Maltschvirus</taxon>
        <taxon>Maltschvirus maltsch</taxon>
    </lineage>
</organism>
<name>A0A6J5SSR9_9CAUD</name>
<evidence type="ECO:0000313" key="1">
    <source>
        <dbReference type="EMBL" id="CAB4139715.1"/>
    </source>
</evidence>
<dbReference type="EMBL" id="LR796365">
    <property type="protein sequence ID" value="CAB4139715.1"/>
    <property type="molecule type" value="Genomic_DNA"/>
</dbReference>
<dbReference type="EMBL" id="LR797466">
    <property type="protein sequence ID" value="CAB4218349.1"/>
    <property type="molecule type" value="Genomic_DNA"/>
</dbReference>
<sequence length="134" mass="15392">MTNLNTTCFTIENLEIVEATLENFTRYIQSAPLPWGNGYVYYPTKITREVEEGTGEFDEDGYELTTTAKEDVWVLAHYHGKERIVREFESEEEANAAAEESYVHDILNNSEQLICLDREEAESVLADMLAEQDE</sequence>
<reference evidence="2" key="1">
    <citation type="submission" date="2020-05" db="EMBL/GenBank/DDBJ databases">
        <authorList>
            <person name="Chiriac C."/>
            <person name="Salcher M."/>
            <person name="Ghai R."/>
            <person name="Kavagutti S V."/>
        </authorList>
    </citation>
    <scope>NUCLEOTIDE SEQUENCE</scope>
</reference>
<evidence type="ECO:0000313" key="2">
    <source>
        <dbReference type="EMBL" id="CAB4218349.1"/>
    </source>
</evidence>